<dbReference type="Proteomes" id="UP000308707">
    <property type="component" value="Unassembled WGS sequence"/>
</dbReference>
<comment type="caution">
    <text evidence="2">The sequence shown here is derived from an EMBL/GenBank/DDBJ whole genome shotgun (WGS) entry which is preliminary data.</text>
</comment>
<dbReference type="Pfam" id="PF11454">
    <property type="entry name" value="DUF3016"/>
    <property type="match status" value="1"/>
</dbReference>
<dbReference type="OrthoDB" id="195620at2"/>
<organism evidence="2 3">
    <name type="scientific">Luteimonas gilva</name>
    <dbReference type="NCBI Taxonomy" id="2572684"/>
    <lineage>
        <taxon>Bacteria</taxon>
        <taxon>Pseudomonadati</taxon>
        <taxon>Pseudomonadota</taxon>
        <taxon>Gammaproteobacteria</taxon>
        <taxon>Lysobacterales</taxon>
        <taxon>Lysobacteraceae</taxon>
        <taxon>Luteimonas</taxon>
    </lineage>
</organism>
<dbReference type="InterPro" id="IPR021557">
    <property type="entry name" value="DUF3016"/>
</dbReference>
<dbReference type="EMBL" id="SZUA01000003">
    <property type="protein sequence ID" value="TKR29470.1"/>
    <property type="molecule type" value="Genomic_DNA"/>
</dbReference>
<dbReference type="AlphaFoldDB" id="A0A4U5JIP9"/>
<evidence type="ECO:0000313" key="2">
    <source>
        <dbReference type="EMBL" id="TKR29470.1"/>
    </source>
</evidence>
<proteinExistence type="predicted"/>
<reference evidence="2 3" key="1">
    <citation type="submission" date="2019-04" db="EMBL/GenBank/DDBJ databases">
        <title>Reference strain of H23.</title>
        <authorList>
            <person name="Luo X."/>
        </authorList>
    </citation>
    <scope>NUCLEOTIDE SEQUENCE [LARGE SCALE GENOMIC DNA]</scope>
    <source>
        <strain evidence="2 3">H23</strain>
    </source>
</reference>
<protein>
    <submittedName>
        <fullName evidence="2">DUF3016 domain-containing protein</fullName>
    </submittedName>
</protein>
<feature type="signal peptide" evidence="1">
    <location>
        <begin position="1"/>
        <end position="22"/>
    </location>
</feature>
<keyword evidence="1" id="KW-0732">Signal</keyword>
<evidence type="ECO:0000313" key="3">
    <source>
        <dbReference type="Proteomes" id="UP000308707"/>
    </source>
</evidence>
<evidence type="ECO:0000256" key="1">
    <source>
        <dbReference type="SAM" id="SignalP"/>
    </source>
</evidence>
<accession>A0A4U5JIP9</accession>
<feature type="chain" id="PRO_5020216656" evidence="1">
    <location>
        <begin position="23"/>
        <end position="185"/>
    </location>
</feature>
<keyword evidence="3" id="KW-1185">Reference proteome</keyword>
<gene>
    <name evidence="2" type="ORF">FCE95_15095</name>
</gene>
<sequence>MNTAYRAAALFLGLLAATSVVAKTGDVTDPKAPRNLPAEGAVAVSWTDPAQFSDLRQSGNRWEAKRGDWVQQLAQYLRKRAVQRLPSGERLDVTITDIRRAGQYEPWRGANFGSTRIVRDIYPPRIELNFTLSGANGTVFSQGARKLTDLDFMRNASAVGSSDPLRYEKRLIDEWLAKEFKRPKA</sequence>
<name>A0A4U5JIP9_9GAMM</name>